<dbReference type="Proteomes" id="UP000033423">
    <property type="component" value="Unassembled WGS sequence"/>
</dbReference>
<evidence type="ECO:0000313" key="3">
    <source>
        <dbReference type="EMBL" id="KJU86432.1"/>
    </source>
</evidence>
<evidence type="ECO:0000313" key="4">
    <source>
        <dbReference type="Proteomes" id="UP000033423"/>
    </source>
</evidence>
<dbReference type="EMBL" id="LACI01000593">
    <property type="protein sequence ID" value="KJU86432.1"/>
    <property type="molecule type" value="Genomic_DNA"/>
</dbReference>
<keyword evidence="1" id="KW-0812">Transmembrane</keyword>
<dbReference type="AlphaFoldDB" id="A0A0F3GX24"/>
<proteinExistence type="predicted"/>
<name>A0A0F3GX24_9BACT</name>
<organism evidence="2 4">
    <name type="scientific">Candidatus Magnetobacterium bavaricum</name>
    <dbReference type="NCBI Taxonomy" id="29290"/>
    <lineage>
        <taxon>Bacteria</taxon>
        <taxon>Pseudomonadati</taxon>
        <taxon>Nitrospirota</taxon>
        <taxon>Thermodesulfovibrionia</taxon>
        <taxon>Thermodesulfovibrionales</taxon>
        <taxon>Candidatus Magnetobacteriaceae</taxon>
        <taxon>Candidatus Magnetobacterium</taxon>
    </lineage>
</organism>
<accession>A0A0F3GX24</accession>
<feature type="transmembrane region" description="Helical" evidence="1">
    <location>
        <begin position="28"/>
        <end position="50"/>
    </location>
</feature>
<keyword evidence="4" id="KW-1185">Reference proteome</keyword>
<keyword evidence="1" id="KW-1133">Transmembrane helix</keyword>
<sequence>MPNLRDNLKTLCTSQGQIHFHNYHKSPISGYFGFPGGLVFPIWIPVFMGFKTW</sequence>
<protein>
    <submittedName>
        <fullName evidence="2">Uncharacterized protein</fullName>
    </submittedName>
</protein>
<comment type="caution">
    <text evidence="2">The sequence shown here is derived from an EMBL/GenBank/DDBJ whole genome shotgun (WGS) entry which is preliminary data.</text>
</comment>
<evidence type="ECO:0000313" key="2">
    <source>
        <dbReference type="EMBL" id="KJU86430.1"/>
    </source>
</evidence>
<dbReference type="EMBL" id="LACI01000593">
    <property type="protein sequence ID" value="KJU86430.1"/>
    <property type="molecule type" value="Genomic_DNA"/>
</dbReference>
<evidence type="ECO:0000256" key="1">
    <source>
        <dbReference type="SAM" id="Phobius"/>
    </source>
</evidence>
<gene>
    <name evidence="2" type="ORF">MBAV_001374</name>
    <name evidence="3" type="ORF">MBAV_001376</name>
</gene>
<keyword evidence="1" id="KW-0472">Membrane</keyword>
<reference evidence="2 4" key="1">
    <citation type="submission" date="2015-02" db="EMBL/GenBank/DDBJ databases">
        <title>Single-cell genomics of uncultivated deep-branching MTB reveals a conserved set of magnetosome genes.</title>
        <authorList>
            <person name="Kolinko S."/>
            <person name="Richter M."/>
            <person name="Glockner F.O."/>
            <person name="Brachmann A."/>
            <person name="Schuler D."/>
        </authorList>
    </citation>
    <scope>NUCLEOTIDE SEQUENCE [LARGE SCALE GENOMIC DNA]</scope>
    <source>
        <strain evidence="2">TM-1</strain>
    </source>
</reference>